<sequence length="195" mass="21755">MLLGQVWCALLSIIRICTLALLIFAHLAHGRGRLARCWGGQMRVNHLGLHAYEPKRETTPRVCTVRVRVALDRHRHRGGIDAKAFRLTSTTSTTNQQLSRKQRLLFFFVFTVCLTPAQDPGGPPGGPHCYTVVEMCYVTKRPIMTTAPQPQCQICARKFDHGDKRSKRLLSIGPTTGTKTTVEILAGARGQHQKT</sequence>
<proteinExistence type="predicted"/>
<evidence type="ECO:0000256" key="1">
    <source>
        <dbReference type="SAM" id="Phobius"/>
    </source>
</evidence>
<keyword evidence="1" id="KW-0472">Membrane</keyword>
<keyword evidence="1" id="KW-0812">Transmembrane</keyword>
<accession>A0A182MSP9</accession>
<dbReference type="EnsemblMetazoa" id="ACUA025351-RA">
    <property type="protein sequence ID" value="ACUA025351-PA"/>
    <property type="gene ID" value="ACUA025351"/>
</dbReference>
<feature type="transmembrane region" description="Helical" evidence="1">
    <location>
        <begin position="6"/>
        <end position="28"/>
    </location>
</feature>
<evidence type="ECO:0000313" key="3">
    <source>
        <dbReference type="Proteomes" id="UP000075883"/>
    </source>
</evidence>
<reference evidence="2" key="2">
    <citation type="submission" date="2020-05" db="UniProtKB">
        <authorList>
            <consortium name="EnsemblMetazoa"/>
        </authorList>
    </citation>
    <scope>IDENTIFICATION</scope>
    <source>
        <strain evidence="2">A-37</strain>
    </source>
</reference>
<name>A0A182MSP9_9DIPT</name>
<keyword evidence="3" id="KW-1185">Reference proteome</keyword>
<dbReference type="VEuPathDB" id="VectorBase:ACUA025351"/>
<keyword evidence="1" id="KW-1133">Transmembrane helix</keyword>
<organism evidence="2 3">
    <name type="scientific">Anopheles culicifacies</name>
    <dbReference type="NCBI Taxonomy" id="139723"/>
    <lineage>
        <taxon>Eukaryota</taxon>
        <taxon>Metazoa</taxon>
        <taxon>Ecdysozoa</taxon>
        <taxon>Arthropoda</taxon>
        <taxon>Hexapoda</taxon>
        <taxon>Insecta</taxon>
        <taxon>Pterygota</taxon>
        <taxon>Neoptera</taxon>
        <taxon>Endopterygota</taxon>
        <taxon>Diptera</taxon>
        <taxon>Nematocera</taxon>
        <taxon>Culicoidea</taxon>
        <taxon>Culicidae</taxon>
        <taxon>Anophelinae</taxon>
        <taxon>Anopheles</taxon>
        <taxon>culicifacies species complex</taxon>
    </lineage>
</organism>
<dbReference type="EMBL" id="AXCM01006006">
    <property type="status" value="NOT_ANNOTATED_CDS"/>
    <property type="molecule type" value="Genomic_DNA"/>
</dbReference>
<evidence type="ECO:0000313" key="2">
    <source>
        <dbReference type="EnsemblMetazoa" id="ACUA025351-PA"/>
    </source>
</evidence>
<dbReference type="Proteomes" id="UP000075883">
    <property type="component" value="Unassembled WGS sequence"/>
</dbReference>
<reference evidence="3" key="1">
    <citation type="submission" date="2013-09" db="EMBL/GenBank/DDBJ databases">
        <title>The Genome Sequence of Anopheles culicifacies species A.</title>
        <authorList>
            <consortium name="The Broad Institute Genomics Platform"/>
            <person name="Neafsey D.E."/>
            <person name="Besansky N."/>
            <person name="Howell P."/>
            <person name="Walton C."/>
            <person name="Young S.K."/>
            <person name="Zeng Q."/>
            <person name="Gargeya S."/>
            <person name="Fitzgerald M."/>
            <person name="Haas B."/>
            <person name="Abouelleil A."/>
            <person name="Allen A.W."/>
            <person name="Alvarado L."/>
            <person name="Arachchi H.M."/>
            <person name="Berlin A.M."/>
            <person name="Chapman S.B."/>
            <person name="Gainer-Dewar J."/>
            <person name="Goldberg J."/>
            <person name="Griggs A."/>
            <person name="Gujja S."/>
            <person name="Hansen M."/>
            <person name="Howarth C."/>
            <person name="Imamovic A."/>
            <person name="Ireland A."/>
            <person name="Larimer J."/>
            <person name="McCowan C."/>
            <person name="Murphy C."/>
            <person name="Pearson M."/>
            <person name="Poon T.W."/>
            <person name="Priest M."/>
            <person name="Roberts A."/>
            <person name="Saif S."/>
            <person name="Shea T."/>
            <person name="Sisk P."/>
            <person name="Sykes S."/>
            <person name="Wortman J."/>
            <person name="Nusbaum C."/>
            <person name="Birren B."/>
        </authorList>
    </citation>
    <scope>NUCLEOTIDE SEQUENCE [LARGE SCALE GENOMIC DNA]</scope>
    <source>
        <strain evidence="3">A-37</strain>
    </source>
</reference>
<dbReference type="AlphaFoldDB" id="A0A182MSP9"/>
<protein>
    <submittedName>
        <fullName evidence="2">Uncharacterized protein</fullName>
    </submittedName>
</protein>